<protein>
    <submittedName>
        <fullName evidence="2">Uncharacterized protein</fullName>
    </submittedName>
</protein>
<accession>A0A3S7UP59</accession>
<dbReference type="Proteomes" id="UP000273551">
    <property type="component" value="Segment"/>
</dbReference>
<organism evidence="2 3">
    <name type="scientific">Lactobacillus phage Iacchus</name>
    <dbReference type="NCBI Taxonomy" id="2315483"/>
    <lineage>
        <taxon>Viruses</taxon>
        <taxon>Duplodnaviria</taxon>
        <taxon>Heunggongvirae</taxon>
        <taxon>Uroviricota</taxon>
        <taxon>Caudoviricetes</taxon>
        <taxon>Herelleviridae</taxon>
        <taxon>Harbinvirus</taxon>
        <taxon>Harbinvirus iacchus</taxon>
    </lineage>
</organism>
<reference evidence="2 3" key="1">
    <citation type="submission" date="2018-08" db="EMBL/GenBank/DDBJ databases">
        <title>Lactobacillus phages that infect wine-derived L. plantarum strains.</title>
        <authorList>
            <person name="Kyrkou I."/>
            <person name="Byth Carstens A."/>
            <person name="Ellegaard-Jensen L."/>
            <person name="Kot W."/>
            <person name="Hestbjerg Hansen L."/>
        </authorList>
    </citation>
    <scope>NUCLEOTIDE SEQUENCE [LARGE SCALE GENOMIC DNA]</scope>
</reference>
<keyword evidence="3" id="KW-1185">Reference proteome</keyword>
<evidence type="ECO:0000256" key="1">
    <source>
        <dbReference type="SAM" id="MobiDB-lite"/>
    </source>
</evidence>
<dbReference type="GeneID" id="55005516"/>
<feature type="region of interest" description="Disordered" evidence="1">
    <location>
        <begin position="68"/>
        <end position="88"/>
    </location>
</feature>
<evidence type="ECO:0000313" key="3">
    <source>
        <dbReference type="Proteomes" id="UP000273551"/>
    </source>
</evidence>
<proteinExistence type="predicted"/>
<sequence>MDIVLMLSAEKLTAHESGAVRSTQEAESRGSRAQISGFLIYYILSYRMKKTTLSNQNLCIEENHFNPPASQRWSWLPPKTGGNTSITL</sequence>
<dbReference type="RefSeq" id="YP_009814386.1">
    <property type="nucleotide sequence ID" value="NC_048084.1"/>
</dbReference>
<dbReference type="EMBL" id="MH809529">
    <property type="protein sequence ID" value="AYH92063.1"/>
    <property type="molecule type" value="Genomic_DNA"/>
</dbReference>
<name>A0A3S7UP59_9CAUD</name>
<dbReference type="KEGG" id="vg:55005516"/>
<evidence type="ECO:0000313" key="2">
    <source>
        <dbReference type="EMBL" id="AYH92063.1"/>
    </source>
</evidence>